<sequence>MPANSKSSTGGCGSSTPLAASPAGLAQTSLCITSGTKTRQFTVEIARTSMEQAKGMMFRTELADNAGMIFPFPEPKVASFWMKNTVIPLDIIFIRANGTIESIAENAIPYSTAPVEAGEPVVSVLELRGGLTSELGISAGDKVVWQSK</sequence>
<evidence type="ECO:0000313" key="1">
    <source>
        <dbReference type="EMBL" id="QGY82063.1"/>
    </source>
</evidence>
<dbReference type="KEGG" id="slaa:EUU25_00060"/>
<organism evidence="1 2">
    <name type="scientific">Sphingorhabdus lacus</name>
    <dbReference type="NCBI Taxonomy" id="392610"/>
    <lineage>
        <taxon>Bacteria</taxon>
        <taxon>Pseudomonadati</taxon>
        <taxon>Pseudomonadota</taxon>
        <taxon>Alphaproteobacteria</taxon>
        <taxon>Sphingomonadales</taxon>
        <taxon>Sphingomonadaceae</taxon>
        <taxon>Sphingorhabdus</taxon>
    </lineage>
</organism>
<gene>
    <name evidence="1" type="ORF">EUU25_00060</name>
</gene>
<dbReference type="Pfam" id="PF02643">
    <property type="entry name" value="DUF192"/>
    <property type="match status" value="1"/>
</dbReference>
<reference evidence="2" key="1">
    <citation type="submission" date="2019-01" db="EMBL/GenBank/DDBJ databases">
        <title>Sphingorhabdus lacus sp.nov., isolated from an oligotrophic freshwater lake.</title>
        <authorList>
            <person name="Park M."/>
        </authorList>
    </citation>
    <scope>NUCLEOTIDE SEQUENCE [LARGE SCALE GENOMIC DNA]</scope>
    <source>
        <strain evidence="2">IMCC1753</strain>
    </source>
</reference>
<dbReference type="InterPro" id="IPR003795">
    <property type="entry name" value="DUF192"/>
</dbReference>
<proteinExistence type="predicted"/>
<dbReference type="EMBL" id="CP035733">
    <property type="protein sequence ID" value="QGY82063.1"/>
    <property type="molecule type" value="Genomic_DNA"/>
</dbReference>
<evidence type="ECO:0000313" key="2">
    <source>
        <dbReference type="Proteomes" id="UP000428803"/>
    </source>
</evidence>
<dbReference type="PANTHER" id="PTHR37953:SF1">
    <property type="entry name" value="UPF0127 PROTEIN MJ1496"/>
    <property type="match status" value="1"/>
</dbReference>
<dbReference type="Gene3D" id="2.60.120.1140">
    <property type="entry name" value="Protein of unknown function DUF192"/>
    <property type="match status" value="1"/>
</dbReference>
<name>A0A6I6LI74_9SPHN</name>
<dbReference type="InterPro" id="IPR038695">
    <property type="entry name" value="Saro_0823-like_sf"/>
</dbReference>
<keyword evidence="2" id="KW-1185">Reference proteome</keyword>
<dbReference type="PANTHER" id="PTHR37953">
    <property type="entry name" value="UPF0127 PROTEIN MJ1496"/>
    <property type="match status" value="1"/>
</dbReference>
<dbReference type="OrthoDB" id="9808290at2"/>
<accession>A0A6I6LI74</accession>
<dbReference type="AlphaFoldDB" id="A0A6I6LI74"/>
<protein>
    <submittedName>
        <fullName evidence="1">DUF192 domain-containing protein</fullName>
    </submittedName>
</protein>
<dbReference type="Proteomes" id="UP000428803">
    <property type="component" value="Chromosome"/>
</dbReference>